<dbReference type="InterPro" id="IPR037296">
    <property type="entry name" value="Staphostatin_A/B"/>
</dbReference>
<dbReference type="InterPro" id="IPR016085">
    <property type="entry name" value="Protease_inh_B-barrel_dom"/>
</dbReference>
<dbReference type="InterPro" id="IPR015112">
    <property type="entry name" value="Staphostatin_A"/>
</dbReference>
<name>A0A2T4MLC3_9STAP</name>
<dbReference type="GO" id="GO:0004869">
    <property type="term" value="F:cysteine-type endopeptidase inhibitor activity"/>
    <property type="evidence" value="ECO:0007669"/>
    <property type="project" value="InterPro"/>
</dbReference>
<dbReference type="Proteomes" id="UP000646308">
    <property type="component" value="Unassembled WGS sequence"/>
</dbReference>
<dbReference type="SUPFAM" id="SSF50882">
    <property type="entry name" value="beta-Barrel protease inhibitors"/>
    <property type="match status" value="1"/>
</dbReference>
<proteinExistence type="predicted"/>
<protein>
    <submittedName>
        <fullName evidence="2">Staphostatin A</fullName>
    </submittedName>
</protein>
<comment type="caution">
    <text evidence="2">The sequence shown here is derived from an EMBL/GenBank/DDBJ whole genome shotgun (WGS) entry which is preliminary data.</text>
</comment>
<dbReference type="AlphaFoldDB" id="A0A2T4MLC3"/>
<dbReference type="Gene3D" id="2.40.310.10">
    <property type="entry name" value="beta-Barrel protease inhibitors"/>
    <property type="match status" value="1"/>
</dbReference>
<feature type="domain" description="Staphostatin A" evidence="1">
    <location>
        <begin position="1"/>
        <end position="105"/>
    </location>
</feature>
<sequence>MTHFDVFSIDKQCSIEETQDLLHLLKGEWYPEGIDTKPLKFKLDSPDASHFVCERVNKTRHDILLYHKKNSSIIIEIHIAHPTEIILNIKNVNALGTSPKMTFIKK</sequence>
<accession>A0A2T4MLC3</accession>
<gene>
    <name evidence="2" type="ORF">GLV84_03850</name>
</gene>
<dbReference type="Pfam" id="PF09022">
    <property type="entry name" value="Staphostatin_A"/>
    <property type="match status" value="1"/>
</dbReference>
<evidence type="ECO:0000259" key="1">
    <source>
        <dbReference type="Pfam" id="PF09022"/>
    </source>
</evidence>
<dbReference type="RefSeq" id="WP_107376393.1">
    <property type="nucleotide sequence ID" value="NZ_CP031266.1"/>
</dbReference>
<reference evidence="2" key="1">
    <citation type="submission" date="2019-11" db="EMBL/GenBank/DDBJ databases">
        <title>Whole genome comparisons of Staphylococcus agnetis isolates from cattle and chickens.</title>
        <authorList>
            <person name="Rhoads D."/>
            <person name="Shwani A."/>
            <person name="Adkins P."/>
            <person name="Calcutt M."/>
            <person name="Middleton J."/>
        </authorList>
    </citation>
    <scope>NUCLEOTIDE SEQUENCE</scope>
    <source>
        <strain evidence="2">1387</strain>
    </source>
</reference>
<dbReference type="GO" id="GO:0005737">
    <property type="term" value="C:cytoplasm"/>
    <property type="evidence" value="ECO:0007669"/>
    <property type="project" value="InterPro"/>
</dbReference>
<dbReference type="EMBL" id="WMFL01000058">
    <property type="protein sequence ID" value="NJI01992.1"/>
    <property type="molecule type" value="Genomic_DNA"/>
</dbReference>
<evidence type="ECO:0000313" key="3">
    <source>
        <dbReference type="Proteomes" id="UP000646308"/>
    </source>
</evidence>
<dbReference type="GeneID" id="57690930"/>
<organism evidence="2 3">
    <name type="scientific">Staphylococcus agnetis</name>
    <dbReference type="NCBI Taxonomy" id="985762"/>
    <lineage>
        <taxon>Bacteria</taxon>
        <taxon>Bacillati</taxon>
        <taxon>Bacillota</taxon>
        <taxon>Bacilli</taxon>
        <taxon>Bacillales</taxon>
        <taxon>Staphylococcaceae</taxon>
        <taxon>Staphylococcus</taxon>
    </lineage>
</organism>
<evidence type="ECO:0000313" key="2">
    <source>
        <dbReference type="EMBL" id="NJI01992.1"/>
    </source>
</evidence>